<name>A0A1A0DBU1_ACEPA</name>
<dbReference type="Pfam" id="PF13779">
    <property type="entry name" value="DUF4175"/>
    <property type="match status" value="1"/>
</dbReference>
<feature type="compositionally biased region" description="Basic and acidic residues" evidence="1">
    <location>
        <begin position="868"/>
        <end position="892"/>
    </location>
</feature>
<feature type="compositionally biased region" description="Basic and acidic residues" evidence="1">
    <location>
        <begin position="901"/>
        <end position="933"/>
    </location>
</feature>
<feature type="region of interest" description="Disordered" evidence="1">
    <location>
        <begin position="798"/>
        <end position="933"/>
    </location>
</feature>
<dbReference type="OrthoDB" id="8477685at2"/>
<dbReference type="InterPro" id="IPR012683">
    <property type="entry name" value="CHP02302_TM"/>
</dbReference>
<feature type="compositionally biased region" description="Low complexity" evidence="1">
    <location>
        <begin position="730"/>
        <end position="740"/>
    </location>
</feature>
<dbReference type="eggNOG" id="COG1842">
    <property type="taxonomic scope" value="Bacteria"/>
</dbReference>
<dbReference type="RefSeq" id="WP_003628281.1">
    <property type="nucleotide sequence ID" value="NZ_LYUD01000099.1"/>
</dbReference>
<dbReference type="PATRIC" id="fig|438.15.peg.1451"/>
<protein>
    <recommendedName>
        <fullName evidence="4">DUF4175 domain-containing protein</fullName>
    </recommendedName>
</protein>
<dbReference type="EMBL" id="LYUD01000099">
    <property type="protein sequence ID" value="OAZ72733.1"/>
    <property type="molecule type" value="Genomic_DNA"/>
</dbReference>
<reference evidence="2 3" key="1">
    <citation type="submission" date="2016-05" db="EMBL/GenBank/DDBJ databases">
        <title>Genome sequencing of Acetobacter pasteurianus strain SRCM100623.</title>
        <authorList>
            <person name="Song Y.R."/>
        </authorList>
    </citation>
    <scope>NUCLEOTIDE SEQUENCE [LARGE SCALE GENOMIC DNA]</scope>
    <source>
        <strain evidence="2 3">SRCM100623</strain>
    </source>
</reference>
<evidence type="ECO:0000256" key="1">
    <source>
        <dbReference type="SAM" id="MobiDB-lite"/>
    </source>
</evidence>
<dbReference type="AlphaFoldDB" id="A0A1A0DBU1"/>
<evidence type="ECO:0000313" key="2">
    <source>
        <dbReference type="EMBL" id="OAZ72733.1"/>
    </source>
</evidence>
<feature type="region of interest" description="Disordered" evidence="1">
    <location>
        <begin position="669"/>
        <end position="748"/>
    </location>
</feature>
<evidence type="ECO:0008006" key="4">
    <source>
        <dbReference type="Google" id="ProtNLM"/>
    </source>
</evidence>
<feature type="compositionally biased region" description="Pro residues" evidence="1">
    <location>
        <begin position="713"/>
        <end position="729"/>
    </location>
</feature>
<proteinExistence type="predicted"/>
<dbReference type="Proteomes" id="UP000093796">
    <property type="component" value="Unassembled WGS sequence"/>
</dbReference>
<evidence type="ECO:0000313" key="3">
    <source>
        <dbReference type="Proteomes" id="UP000093796"/>
    </source>
</evidence>
<feature type="compositionally biased region" description="Low complexity" evidence="1">
    <location>
        <begin position="699"/>
        <end position="712"/>
    </location>
</feature>
<sequence>MNQGGLHQSLTASTAEDGALAERLATARRHAAIVLRIERLWPALQPALALLGIYCAASLLRIPQHLPDGVRLLLVASWLSLCGWRLHKDIENLALPTSSEVDRRIEQASGLHNRPLATLTDHPAGTASQSSSTLWQAHQQRILASLGALRAGWPRLWPQGRVRQMSAWVLVAALAGTAGLAGSSAPGRILAGFIPGRDDPDVPFPRVEAWITPPAYAPDAPVFLGNLKTPPQTPQGAHLTAIVTGMASHPTLREQGDMVLHDATRHKLDAHSWKLDVVLEHSGTVRLTGRGRTLAQWPVTVLPDADPSVKWGPNPGSPRKEEWRTLLPYEASHAYGLASLKVELHLAHAKHGPERVLTIPLPLVGHPKSVKGAISPDLSEDPWAGETVIGRVVATSVSGHEGKSASATFRMGARTFHSPIARALLDVRKRFALGQESRQDAASDLEALADAPGPVREHTGMLLALSSVVAMLDDSLTDTATARTGATNLLWDLALDIEDRRNGDDASAQASIDVRAAQAAVAQQLQHMHQDGQQGQQAQQELEDRLKTLQSAISRKMQALANQAMKDHTVIPDLPGFTSAGNQAFSRLMRQLQSDASNGHADEALKRLQDMENATERMRNATPQDMANLAQQMMAQQKMREQAAALHDLASKQTALLDHAQSRLDENLKAQAQKQSDLADDGDDEADYANMPTSELLRRLGLPMPPGSENAPSAPPPPPAQPETPPAMPDPAQAEAQAAARRNERATQHALEHALDELKDEFKDLTGKIPSAFDEARKSMEDARKALADGDDAAAANAEEKALEALRKTRQQMQDAVKGNGKNSIPSFLPALGSPSDGSSGSGSASDGQNGSGTPSDSSENQEEEDQQGGKRDPLGRKLGEGKDQTEDDSTHIPDNVARQRAREIEQELRRRDSDRTRPQQELDYLDRLLKPF</sequence>
<feature type="compositionally biased region" description="Low complexity" evidence="1">
    <location>
        <begin position="833"/>
        <end position="859"/>
    </location>
</feature>
<gene>
    <name evidence="2" type="ORF">SRCM100623_01276</name>
</gene>
<accession>A0A1A0DBU1</accession>
<feature type="compositionally biased region" description="Acidic residues" evidence="1">
    <location>
        <begin position="678"/>
        <end position="687"/>
    </location>
</feature>
<organism evidence="2 3">
    <name type="scientific">Acetobacter pasteurianus</name>
    <name type="common">Acetobacter turbidans</name>
    <dbReference type="NCBI Taxonomy" id="438"/>
    <lineage>
        <taxon>Bacteria</taxon>
        <taxon>Pseudomonadati</taxon>
        <taxon>Pseudomonadota</taxon>
        <taxon>Alphaproteobacteria</taxon>
        <taxon>Acetobacterales</taxon>
        <taxon>Acetobacteraceae</taxon>
        <taxon>Acetobacter</taxon>
    </lineage>
</organism>
<comment type="caution">
    <text evidence="2">The sequence shown here is derived from an EMBL/GenBank/DDBJ whole genome shotgun (WGS) entry which is preliminary data.</text>
</comment>
<feature type="compositionally biased region" description="Basic and acidic residues" evidence="1">
    <location>
        <begin position="798"/>
        <end position="807"/>
    </location>
</feature>